<name>A0A8J3EX17_9BACI</name>
<accession>A0A8J3EX17</accession>
<dbReference type="InterPro" id="IPR002818">
    <property type="entry name" value="DJ-1/PfpI"/>
</dbReference>
<dbReference type="OrthoDB" id="9803764at2"/>
<protein>
    <recommendedName>
        <fullName evidence="1">DJ-1/PfpI domain-containing protein</fullName>
    </recommendedName>
</protein>
<dbReference type="Proteomes" id="UP000626244">
    <property type="component" value="Unassembled WGS sequence"/>
</dbReference>
<keyword evidence="3" id="KW-1185">Reference proteome</keyword>
<dbReference type="Pfam" id="PF01965">
    <property type="entry name" value="DJ-1_PfpI"/>
    <property type="match status" value="1"/>
</dbReference>
<dbReference type="Gene3D" id="3.40.50.880">
    <property type="match status" value="1"/>
</dbReference>
<proteinExistence type="predicted"/>
<dbReference type="PANTHER" id="PTHR43130:SF2">
    <property type="entry name" value="DJ-1_PFPI DOMAIN-CONTAINING PROTEIN"/>
    <property type="match status" value="1"/>
</dbReference>
<dbReference type="EMBL" id="BMHB01000001">
    <property type="protein sequence ID" value="GGI12667.1"/>
    <property type="molecule type" value="Genomic_DNA"/>
</dbReference>
<dbReference type="InterPro" id="IPR052158">
    <property type="entry name" value="INH-QAR"/>
</dbReference>
<sequence length="191" mass="20845">MKIAIVCFDNFTDIDVFLPWDLLNRVRLVGGISDWDVQLLGTDKTHFSMAGLRIPMTGNISEIPSADAVIFASGIGVQHLFQNQQYLNKINFDPKSQLIGSMCSGSLILGAKGLLKGLKATTYPTVVEQLKKFDVEVIEQSFVNNGNVSTAAGCFAAQELSAWIIRTLVGEDMVNTVLETVQPVGKGLYFN</sequence>
<feature type="domain" description="DJ-1/PfpI" evidence="1">
    <location>
        <begin position="1"/>
        <end position="164"/>
    </location>
</feature>
<evidence type="ECO:0000259" key="1">
    <source>
        <dbReference type="Pfam" id="PF01965"/>
    </source>
</evidence>
<dbReference type="SUPFAM" id="SSF52317">
    <property type="entry name" value="Class I glutamine amidotransferase-like"/>
    <property type="match status" value="1"/>
</dbReference>
<dbReference type="InterPro" id="IPR029062">
    <property type="entry name" value="Class_I_gatase-like"/>
</dbReference>
<dbReference type="AlphaFoldDB" id="A0A8J3EX17"/>
<dbReference type="RefSeq" id="WP_087997779.1">
    <property type="nucleotide sequence ID" value="NZ_BMHB01000001.1"/>
</dbReference>
<dbReference type="GO" id="GO:0006355">
    <property type="term" value="P:regulation of DNA-templated transcription"/>
    <property type="evidence" value="ECO:0007669"/>
    <property type="project" value="TreeGrafter"/>
</dbReference>
<reference evidence="3" key="1">
    <citation type="journal article" date="2019" name="Int. J. Syst. Evol. Microbiol.">
        <title>The Global Catalogue of Microorganisms (GCM) 10K type strain sequencing project: providing services to taxonomists for standard genome sequencing and annotation.</title>
        <authorList>
            <consortium name="The Broad Institute Genomics Platform"/>
            <consortium name="The Broad Institute Genome Sequencing Center for Infectious Disease"/>
            <person name="Wu L."/>
            <person name="Ma J."/>
        </authorList>
    </citation>
    <scope>NUCLEOTIDE SEQUENCE [LARGE SCALE GENOMIC DNA]</scope>
    <source>
        <strain evidence="3">CGMCC 1.14993</strain>
    </source>
</reference>
<dbReference type="PANTHER" id="PTHR43130">
    <property type="entry name" value="ARAC-FAMILY TRANSCRIPTIONAL REGULATOR"/>
    <property type="match status" value="1"/>
</dbReference>
<evidence type="ECO:0000313" key="3">
    <source>
        <dbReference type="Proteomes" id="UP000626244"/>
    </source>
</evidence>
<organism evidence="2 3">
    <name type="scientific">Gottfriedia solisilvae</name>
    <dbReference type="NCBI Taxonomy" id="1516104"/>
    <lineage>
        <taxon>Bacteria</taxon>
        <taxon>Bacillati</taxon>
        <taxon>Bacillota</taxon>
        <taxon>Bacilli</taxon>
        <taxon>Bacillales</taxon>
        <taxon>Bacillaceae</taxon>
        <taxon>Gottfriedia</taxon>
    </lineage>
</organism>
<gene>
    <name evidence="2" type="ORF">GCM10007380_14060</name>
</gene>
<comment type="caution">
    <text evidence="2">The sequence shown here is derived from an EMBL/GenBank/DDBJ whole genome shotgun (WGS) entry which is preliminary data.</text>
</comment>
<evidence type="ECO:0000313" key="2">
    <source>
        <dbReference type="EMBL" id="GGI12667.1"/>
    </source>
</evidence>